<evidence type="ECO:0000313" key="2">
    <source>
        <dbReference type="EMBL" id="JAD88885.1"/>
    </source>
</evidence>
<evidence type="ECO:0000256" key="1">
    <source>
        <dbReference type="SAM" id="MobiDB-lite"/>
    </source>
</evidence>
<feature type="region of interest" description="Disordered" evidence="1">
    <location>
        <begin position="1"/>
        <end position="22"/>
    </location>
</feature>
<accession>A0A0A9DT94</accession>
<protein>
    <submittedName>
        <fullName evidence="2">Uncharacterized protein</fullName>
    </submittedName>
</protein>
<organism evidence="2">
    <name type="scientific">Arundo donax</name>
    <name type="common">Giant reed</name>
    <name type="synonym">Donax arundinaceus</name>
    <dbReference type="NCBI Taxonomy" id="35708"/>
    <lineage>
        <taxon>Eukaryota</taxon>
        <taxon>Viridiplantae</taxon>
        <taxon>Streptophyta</taxon>
        <taxon>Embryophyta</taxon>
        <taxon>Tracheophyta</taxon>
        <taxon>Spermatophyta</taxon>
        <taxon>Magnoliopsida</taxon>
        <taxon>Liliopsida</taxon>
        <taxon>Poales</taxon>
        <taxon>Poaceae</taxon>
        <taxon>PACMAD clade</taxon>
        <taxon>Arundinoideae</taxon>
        <taxon>Arundineae</taxon>
        <taxon>Arundo</taxon>
    </lineage>
</organism>
<reference evidence="2" key="1">
    <citation type="submission" date="2014-09" db="EMBL/GenBank/DDBJ databases">
        <authorList>
            <person name="Magalhaes I.L.F."/>
            <person name="Oliveira U."/>
            <person name="Santos F.R."/>
            <person name="Vidigal T.H.D.A."/>
            <person name="Brescovit A.D."/>
            <person name="Santos A.J."/>
        </authorList>
    </citation>
    <scope>NUCLEOTIDE SEQUENCE</scope>
    <source>
        <tissue evidence="2">Shoot tissue taken approximately 20 cm above the soil surface</tissue>
    </source>
</reference>
<proteinExistence type="predicted"/>
<dbReference type="EMBL" id="GBRH01209010">
    <property type="protein sequence ID" value="JAD88885.1"/>
    <property type="molecule type" value="Transcribed_RNA"/>
</dbReference>
<sequence>MHLADPSPLSLSQANRRRPMDSILPNHRMQEIEQNVENRIRKRMCNNEKLLGLSHSQANKIRSRHLRYASSGSNGDKQEEESIQPALAHGGAGEHDATWPNLHMIPTGGAGSWLSCLANSGDYKERKRRWNQKDRREGR</sequence>
<dbReference type="AlphaFoldDB" id="A0A0A9DT94"/>
<name>A0A0A9DT94_ARUDO</name>
<reference evidence="2" key="2">
    <citation type="journal article" date="2015" name="Data Brief">
        <title>Shoot transcriptome of the giant reed, Arundo donax.</title>
        <authorList>
            <person name="Barrero R.A."/>
            <person name="Guerrero F.D."/>
            <person name="Moolhuijzen P."/>
            <person name="Goolsby J.A."/>
            <person name="Tidwell J."/>
            <person name="Bellgard S.E."/>
            <person name="Bellgard M.I."/>
        </authorList>
    </citation>
    <scope>NUCLEOTIDE SEQUENCE</scope>
    <source>
        <tissue evidence="2">Shoot tissue taken approximately 20 cm above the soil surface</tissue>
    </source>
</reference>
<feature type="region of interest" description="Disordered" evidence="1">
    <location>
        <begin position="68"/>
        <end position="110"/>
    </location>
</feature>